<accession>A0A4Q2K240</accession>
<dbReference type="RefSeq" id="WP_129424970.1">
    <property type="nucleotide sequence ID" value="NZ_SDPW01000001.1"/>
</dbReference>
<protein>
    <recommendedName>
        <fullName evidence="3">AlgX/AlgJ SGNH hydrolase-like domain-containing protein</fullName>
    </recommendedName>
</protein>
<dbReference type="Proteomes" id="UP000293345">
    <property type="component" value="Unassembled WGS sequence"/>
</dbReference>
<name>A0A4Q2K240_9ACTN</name>
<proteinExistence type="predicted"/>
<keyword evidence="2" id="KW-1185">Reference proteome</keyword>
<evidence type="ECO:0000313" key="1">
    <source>
        <dbReference type="EMBL" id="RXZ54518.1"/>
    </source>
</evidence>
<comment type="caution">
    <text evidence="1">The sequence shown here is derived from an EMBL/GenBank/DDBJ whole genome shotgun (WGS) entry which is preliminary data.</text>
</comment>
<organism evidence="1 2">
    <name type="scientific">Senegalimassilia faecalis</name>
    <dbReference type="NCBI Taxonomy" id="2509433"/>
    <lineage>
        <taxon>Bacteria</taxon>
        <taxon>Bacillati</taxon>
        <taxon>Actinomycetota</taxon>
        <taxon>Coriobacteriia</taxon>
        <taxon>Coriobacteriales</taxon>
        <taxon>Coriobacteriaceae</taxon>
        <taxon>Senegalimassilia</taxon>
    </lineage>
</organism>
<sequence>MLKIRNAVLLLGSAVLLCGTLFCTVADRIGFDFPDWMSVNAKHSNLEGRNYTKFPKATVDTAMSGKFQSGFESYVSDLVPMRDKVLLTNAQLQRLSIVPMSMMVGYSDYPTFFGSGYYYDSAYNIVRAIPMKKENIKTDAVVNSIESINSFVEAHPELNYLMYVPARAGVLELDAHSGLVSDAAGEEYVLDAISSKLDENVSLMHWSPSSDSEYAEKYYNSDHHWNIKAAYDAYCTTATFFGFGDDLVQPVETVSFDDISFYGSAARTGLDADYDADGVIDYKFNLPAYDIWVSGEEKDEDFVNSADRYEQGGWPRGDFSNYYADYYHTDCPQIVLVNKSEDAGDKSLLIVGDSYSSCIERLYLANYKNVYIYDPRYAKLTLSEFVQKYSNIDDVMYMTCYNTLTNEKSACNLR</sequence>
<reference evidence="1 2" key="1">
    <citation type="submission" date="2019-01" db="EMBL/GenBank/DDBJ databases">
        <title>Senegalimassilia sp. nov. KGMB04484 isolated human feces.</title>
        <authorList>
            <person name="Han K.-I."/>
            <person name="Kim J.-S."/>
            <person name="Lee K.C."/>
            <person name="Suh M.K."/>
            <person name="Eom M.K."/>
            <person name="Lee J.H."/>
            <person name="Park S.-H."/>
            <person name="Kang S.W."/>
            <person name="Park J.-E."/>
            <person name="Oh B.S."/>
            <person name="Yu S.Y."/>
            <person name="Choi S.-H."/>
            <person name="Lee D.H."/>
            <person name="Yoon H."/>
            <person name="Kim B.-Y."/>
            <person name="Lee J.H."/>
            <person name="Lee J.-S."/>
        </authorList>
    </citation>
    <scope>NUCLEOTIDE SEQUENCE [LARGE SCALE GENOMIC DNA]</scope>
    <source>
        <strain evidence="1 2">KGMB04484</strain>
    </source>
</reference>
<dbReference type="EMBL" id="SDPW01000001">
    <property type="protein sequence ID" value="RXZ54518.1"/>
    <property type="molecule type" value="Genomic_DNA"/>
</dbReference>
<evidence type="ECO:0008006" key="3">
    <source>
        <dbReference type="Google" id="ProtNLM"/>
    </source>
</evidence>
<dbReference type="AlphaFoldDB" id="A0A4Q2K240"/>
<evidence type="ECO:0000313" key="2">
    <source>
        <dbReference type="Proteomes" id="UP000293345"/>
    </source>
</evidence>
<dbReference type="OrthoDB" id="175771at2"/>
<gene>
    <name evidence="1" type="ORF">ET524_08525</name>
</gene>